<dbReference type="Pfam" id="PF13289">
    <property type="entry name" value="SIR2_2"/>
    <property type="match status" value="1"/>
</dbReference>
<organism evidence="1">
    <name type="scientific">Elizabethkingia anophelis</name>
    <dbReference type="NCBI Taxonomy" id="1117645"/>
    <lineage>
        <taxon>Bacteria</taxon>
        <taxon>Pseudomonadati</taxon>
        <taxon>Bacteroidota</taxon>
        <taxon>Flavobacteriia</taxon>
        <taxon>Flavobacteriales</taxon>
        <taxon>Weeksellaceae</taxon>
        <taxon>Elizabethkingia</taxon>
    </lineage>
</organism>
<name>A0A455ZF89_9FLAO</name>
<evidence type="ECO:0008006" key="2">
    <source>
        <dbReference type="Google" id="ProtNLM"/>
    </source>
</evidence>
<accession>A0A455ZF89</accession>
<reference evidence="1" key="1">
    <citation type="journal article" date="2014" name="Genome Biol. Evol.">
        <title>Comparative genomic analysis of malaria mosquito vector-associated novel pathogen Elizabethkingia anophelis.</title>
        <authorList>
            <person name="Teo J."/>
            <person name="Tan S.Y."/>
            <person name="Liu Y."/>
            <person name="Tay M."/>
            <person name="Ding Y."/>
            <person name="Li Y."/>
            <person name="Kjelleberg S."/>
            <person name="Givskov M."/>
            <person name="Lin R.T."/>
            <person name="Yang L."/>
        </authorList>
    </citation>
    <scope>NUCLEOTIDE SEQUENCE</scope>
</reference>
<reference evidence="1" key="6">
    <citation type="journal article" date="2017" name="Nat. Commun.">
        <title>Evolutionary dynamics and genomic features of the Elizabethkingia anophelis 2015 to 2016 Wisconsin outbreak strain.</title>
        <authorList>
            <person name="Perrin A."/>
            <person name="Larsonneur E."/>
            <person name="Nicholson A.C."/>
            <person name="Edwards D.J."/>
            <person name="Gundlach K.M."/>
            <person name="Whitney A.M."/>
            <person name="Gulvik C.A."/>
            <person name="Bell M.E."/>
            <person name="Rendueles O."/>
            <person name="Cury J."/>
            <person name="Hugon P."/>
            <person name="Clermont D."/>
            <person name="Enouf V."/>
            <person name="Loparev V."/>
            <person name="Juieng P."/>
            <person name="Monson T."/>
            <person name="Warshauer D."/>
            <person name="Elbadawi L.I."/>
            <person name="Walters M.S."/>
            <person name="Crist M.B."/>
            <person name="Noble-Wang J."/>
            <person name="Borlaug G."/>
            <person name="Rocha E.P.C."/>
            <person name="Criscuolo A."/>
            <person name="Touchon M."/>
            <person name="Davis J.P."/>
            <person name="Holt K.E."/>
            <person name="McQuiston J.R."/>
            <person name="Brisse S."/>
        </authorList>
    </citation>
    <scope>NUCLEOTIDE SEQUENCE</scope>
</reference>
<evidence type="ECO:0000313" key="1">
    <source>
        <dbReference type="EMBL" id="DAC75519.1"/>
    </source>
</evidence>
<reference evidence="1" key="8">
    <citation type="journal article" date="2018" name="J. ISSAAS">
        <title>In Silico Identification of Three Types of Integrative and Conjugative Elements (ICEs) in Elizabethkingia anophelis Strains Isolated from Around the World.</title>
        <authorList>
            <person name="Xu J."/>
            <person name="Pei D."/>
            <person name="Nicholson A."/>
            <person name="Lan Y."/>
            <person name="Xia Q."/>
        </authorList>
    </citation>
    <scope>NUCLEOTIDE SEQUENCE</scope>
</reference>
<protein>
    <recommendedName>
        <fullName evidence="2">SIR2-like domain-containing protein</fullName>
    </recommendedName>
</protein>
<dbReference type="SUPFAM" id="SSF52467">
    <property type="entry name" value="DHS-like NAD/FAD-binding domain"/>
    <property type="match status" value="1"/>
</dbReference>
<dbReference type="InterPro" id="IPR029035">
    <property type="entry name" value="DHS-like_NAD/FAD-binding_dom"/>
</dbReference>
<dbReference type="EMBL" id="BK010606">
    <property type="protein sequence ID" value="DAC75519.1"/>
    <property type="molecule type" value="Genomic_DNA"/>
</dbReference>
<reference evidence="1" key="2">
    <citation type="journal article" date="2014" name="PLoS ONE">
        <title>Insights from the genome annotation of Elizabethkingia anophelis from the malaria vector Anopheles gambiae.</title>
        <authorList>
            <person name="Kukutla P."/>
            <person name="Lindberg B.G."/>
            <person name="Pei D."/>
            <person name="Rayl M."/>
            <person name="Yu W."/>
            <person name="Steritz M."/>
            <person name="Faye I."/>
            <person name="Xu J."/>
        </authorList>
    </citation>
    <scope>NUCLEOTIDE SEQUENCE</scope>
</reference>
<reference evidence="1" key="5">
    <citation type="journal article" date="2017" name="Genome Announc.">
        <title>Complete Circularized Genome Sequences of Four Strains of Elizabethkingia anophelis, Including Two Novel Strains Isolated from Wild-Caught Anopheles sinensis.</title>
        <authorList>
            <person name="Pei D."/>
            <person name="Nicholson A.C."/>
            <person name="Jiang J."/>
            <person name="Chen H."/>
            <person name="Whitney A.M."/>
            <person name="Villarma A."/>
            <person name="Bell M."/>
            <person name="Humrighouse B."/>
            <person name="Rowe L.A."/>
            <person name="Sheth M."/>
            <person name="Batra D."/>
            <person name="Juieng P."/>
            <person name="Loparev V.N."/>
            <person name="McQuiston J.R."/>
            <person name="Lan Y."/>
            <person name="Ma Y."/>
            <person name="Xu J."/>
        </authorList>
    </citation>
    <scope>NUCLEOTIDE SEQUENCE</scope>
</reference>
<sequence length="346" mass="39527">MQHAKNMTEELLSLIQKWINNVPTIILGSGASVPYKIPGMFDLGTYIKQNCEFDEGADKTAFNAFVDKFNETEDLETSLLEIKVTINVVNTIVSKTWECINNADLDAYDKILASEYKLPLEDLLSHLIKTSDRKVSVITTNYDRIVEYASSKINAYINNTFTQNYIGKSTTSISRILPANLHGYSGIVEILKVHGSLDWFKSQEDIKYQFPLRKTIPNGFIPSIVTPGVSKYEETHMEPYRTIFSKADSVIESSKSFFCVGYGFNDSHFQPKLIDQIRNGKPIIVLARTLTDKTKQSIIDNNCRNYFLLERTGENLTRIYSSRLEKPIIEESNIWSFDEFVNYVIK</sequence>
<gene>
    <name evidence="1" type="primary">ICEEaIII(1)_R26_70479_71519</name>
</gene>
<reference evidence="1" key="7">
    <citation type="journal article" date="2017" name="Sci. Rep.">
        <title>Genomic features, phylogenetic relationships, and comparative genomics of Elizabethkingia anophelis strain EM361-97 isolated in Taiwan.</title>
        <authorList>
            <person name="Lin J.N."/>
            <person name="Lai C.H."/>
            <person name="Yang C.H."/>
            <person name="Huang Y.H."/>
            <person name="Lin H.H."/>
        </authorList>
    </citation>
    <scope>NUCLEOTIDE SEQUENCE</scope>
</reference>
<dbReference type="AlphaFoldDB" id="A0A455ZF89"/>
<proteinExistence type="predicted"/>
<reference evidence="1" key="3">
    <citation type="journal article" date="2016" name="Genome Announc.">
        <title>Complete Genome Sequences of Four Strains from the 2015-2016 Elizabethkingia anophelis Outbreak.</title>
        <authorList>
            <person name="Nicholson A.C."/>
            <person name="Whitney A.M."/>
            <person name="Emery B.D."/>
            <person name="Bell M.E."/>
            <person name="Gartin J.T."/>
            <person name="Humrighouse B.W."/>
            <person name="Loparev V.N."/>
            <person name="Batra D."/>
            <person name="Sheth M."/>
            <person name="Rowe L.A."/>
            <person name="Juieng P."/>
            <person name="Knipe K."/>
            <person name="Gulvik C."/>
            <person name="McQuiston J.R."/>
        </authorList>
    </citation>
    <scope>NUCLEOTIDE SEQUENCE</scope>
</reference>
<reference evidence="1" key="4">
    <citation type="journal article" date="2016" name="Sci. Rep.">
        <title>Genomic epidemiology and global diversity of the emerging bacterial pathogen Elizabethkingia anophelis.</title>
        <authorList>
            <person name="Breurec S."/>
            <person name="Criscuolo A."/>
            <person name="Diancourt L."/>
            <person name="Rendueles O."/>
            <person name="Vandenbogaert M."/>
            <person name="Passet V."/>
            <person name="Caro V."/>
            <person name="Rocha E.P."/>
            <person name="Touchon M."/>
            <person name="Brisse S."/>
        </authorList>
    </citation>
    <scope>NUCLEOTIDE SEQUENCE</scope>
</reference>